<reference evidence="2 3" key="1">
    <citation type="submission" date="2017-06" db="EMBL/GenBank/DDBJ databases">
        <title>Complete genome sequence of Paenibacillus donghaensis KCTC 13049T isolated from East Sea sediment, South Korea.</title>
        <authorList>
            <person name="Jung B.K."/>
            <person name="Hong S.-J."/>
            <person name="Shin J.-H."/>
        </authorList>
    </citation>
    <scope>NUCLEOTIDE SEQUENCE [LARGE SCALE GENOMIC DNA]</scope>
    <source>
        <strain evidence="2 3">KCTC 13049</strain>
    </source>
</reference>
<organism evidence="2 3">
    <name type="scientific">Paenibacillus donghaensis</name>
    <dbReference type="NCBI Taxonomy" id="414771"/>
    <lineage>
        <taxon>Bacteria</taxon>
        <taxon>Bacillati</taxon>
        <taxon>Bacillota</taxon>
        <taxon>Bacilli</taxon>
        <taxon>Bacillales</taxon>
        <taxon>Paenibacillaceae</taxon>
        <taxon>Paenibacillus</taxon>
    </lineage>
</organism>
<dbReference type="AlphaFoldDB" id="A0A2Z2KLG5"/>
<evidence type="ECO:0000313" key="2">
    <source>
        <dbReference type="EMBL" id="ASA21902.1"/>
    </source>
</evidence>
<dbReference type="EMBL" id="CP021780">
    <property type="protein sequence ID" value="ASA21902.1"/>
    <property type="molecule type" value="Genomic_DNA"/>
</dbReference>
<protein>
    <submittedName>
        <fullName evidence="2">Uncharacterized protein</fullName>
    </submittedName>
</protein>
<dbReference type="OrthoDB" id="2973409at2"/>
<sequence>MNKKKMLTAILATAMLTLTSVAVASEVVNETPSQQSSVSTITNDAVQDLVHIRTKNIDETIFYPMDAIFIKDVTHTGATAFNSSFTTGKGNGDQLNIWVRNNASSPVYVNIKRDGSEFYNYKLNGGAQQTFNFVQDIPAGGITGNWEVYVYNSDGARYNLNINARQF</sequence>
<name>A0A2Z2KLG5_9BACL</name>
<gene>
    <name evidence="2" type="ORF">B9T62_14625</name>
</gene>
<dbReference type="Proteomes" id="UP000249890">
    <property type="component" value="Chromosome"/>
</dbReference>
<dbReference type="KEGG" id="pdh:B9T62_14625"/>
<keyword evidence="1" id="KW-0732">Signal</keyword>
<evidence type="ECO:0000313" key="3">
    <source>
        <dbReference type="Proteomes" id="UP000249890"/>
    </source>
</evidence>
<proteinExistence type="predicted"/>
<dbReference type="RefSeq" id="WP_087915909.1">
    <property type="nucleotide sequence ID" value="NZ_CP021780.1"/>
</dbReference>
<accession>A0A2Z2KLG5</accession>
<keyword evidence="3" id="KW-1185">Reference proteome</keyword>
<feature type="signal peptide" evidence="1">
    <location>
        <begin position="1"/>
        <end position="24"/>
    </location>
</feature>
<evidence type="ECO:0000256" key="1">
    <source>
        <dbReference type="SAM" id="SignalP"/>
    </source>
</evidence>
<feature type="chain" id="PRO_5016406583" evidence="1">
    <location>
        <begin position="25"/>
        <end position="167"/>
    </location>
</feature>